<dbReference type="AlphaFoldDB" id="A0A310SE92"/>
<gene>
    <name evidence="2" type="ORF">WN48_10480</name>
</gene>
<name>A0A310SE92_9HYME</name>
<organism evidence="2 3">
    <name type="scientific">Eufriesea mexicana</name>
    <dbReference type="NCBI Taxonomy" id="516756"/>
    <lineage>
        <taxon>Eukaryota</taxon>
        <taxon>Metazoa</taxon>
        <taxon>Ecdysozoa</taxon>
        <taxon>Arthropoda</taxon>
        <taxon>Hexapoda</taxon>
        <taxon>Insecta</taxon>
        <taxon>Pterygota</taxon>
        <taxon>Neoptera</taxon>
        <taxon>Endopterygota</taxon>
        <taxon>Hymenoptera</taxon>
        <taxon>Apocrita</taxon>
        <taxon>Aculeata</taxon>
        <taxon>Apoidea</taxon>
        <taxon>Anthophila</taxon>
        <taxon>Apidae</taxon>
        <taxon>Eufriesea</taxon>
    </lineage>
</organism>
<keyword evidence="3" id="KW-1185">Reference proteome</keyword>
<dbReference type="Proteomes" id="UP000250275">
    <property type="component" value="Unassembled WGS sequence"/>
</dbReference>
<sequence>MKDQSNSNNLKKFPSSNKFHEPSRFLWKEQYKIRIGPKASFDASQNLNRSRGIIGRESQTAATNSAPDSYKSSPINQETLALVLSISDSVYIEFASSFRPIPNSQEETNLMDSGEGGHGGCKEPSETRHEVFDVRGRRSWREIDHQGMEGLKEWRVKEELLALIRRGAESLRFLGIVEGARFEVEIGFQSRGLGSVWQFVRGIEESWELPWSLHSRVRRIVKWEFSMVTAGLESFCGYSRRSGEAENSRFSSRRVVRSKFFAGAADIRGLEPCIVNARISIDDENPEKYFTVITKEKNRSVHIPLTIRPAFLTGCFFPSPQSTSGKDFGNGHVDRLHLDGSEKTRLSLLDALGETSPRISVSHKWLLKNLNKCIKSTAALVSLQLFGQFRANRMIMLKERKWMKRKGKDGSGK</sequence>
<proteinExistence type="predicted"/>
<evidence type="ECO:0000313" key="2">
    <source>
        <dbReference type="EMBL" id="OAD53316.1"/>
    </source>
</evidence>
<reference evidence="2 3" key="1">
    <citation type="submission" date="2015-07" db="EMBL/GenBank/DDBJ databases">
        <title>The genome of Eufriesea mexicana.</title>
        <authorList>
            <person name="Pan H."/>
            <person name="Kapheim K."/>
        </authorList>
    </citation>
    <scope>NUCLEOTIDE SEQUENCE [LARGE SCALE GENOMIC DNA]</scope>
    <source>
        <strain evidence="2">0111107269</strain>
        <tissue evidence="2">Whole body</tissue>
    </source>
</reference>
<feature type="compositionally biased region" description="Polar residues" evidence="1">
    <location>
        <begin position="57"/>
        <end position="72"/>
    </location>
</feature>
<evidence type="ECO:0000256" key="1">
    <source>
        <dbReference type="SAM" id="MobiDB-lite"/>
    </source>
</evidence>
<protein>
    <submittedName>
        <fullName evidence="2">Uncharacterized protein</fullName>
    </submittedName>
</protein>
<feature type="region of interest" description="Disordered" evidence="1">
    <location>
        <begin position="53"/>
        <end position="72"/>
    </location>
</feature>
<accession>A0A310SE92</accession>
<evidence type="ECO:0000313" key="3">
    <source>
        <dbReference type="Proteomes" id="UP000250275"/>
    </source>
</evidence>
<dbReference type="EMBL" id="KQ767768">
    <property type="protein sequence ID" value="OAD53316.1"/>
    <property type="molecule type" value="Genomic_DNA"/>
</dbReference>